<proteinExistence type="predicted"/>
<organism evidence="1 2">
    <name type="scientific">Halopiger aswanensis</name>
    <dbReference type="NCBI Taxonomy" id="148449"/>
    <lineage>
        <taxon>Archaea</taxon>
        <taxon>Methanobacteriati</taxon>
        <taxon>Methanobacteriota</taxon>
        <taxon>Stenosarchaea group</taxon>
        <taxon>Halobacteria</taxon>
        <taxon>Halobacteriales</taxon>
        <taxon>Natrialbaceae</taxon>
        <taxon>Halopiger</taxon>
    </lineage>
</organism>
<protein>
    <submittedName>
        <fullName evidence="1">Uncharacterized protein</fullName>
    </submittedName>
</protein>
<evidence type="ECO:0000313" key="2">
    <source>
        <dbReference type="Proteomes" id="UP000283805"/>
    </source>
</evidence>
<dbReference type="EMBL" id="RAPO01000009">
    <property type="protein sequence ID" value="RKD86283.1"/>
    <property type="molecule type" value="Genomic_DNA"/>
</dbReference>
<evidence type="ECO:0000313" key="1">
    <source>
        <dbReference type="EMBL" id="RKD86283.1"/>
    </source>
</evidence>
<accession>A0A419VVW4</accession>
<dbReference type="AlphaFoldDB" id="A0A419VVW4"/>
<sequence length="35" mass="3874">MDQPWQGSLSTAGAWLERKCTIVGEIGINRMNTIP</sequence>
<reference evidence="1 2" key="1">
    <citation type="submission" date="2018-09" db="EMBL/GenBank/DDBJ databases">
        <title>Genomic Encyclopedia of Archaeal and Bacterial Type Strains, Phase II (KMG-II): from individual species to whole genera.</title>
        <authorList>
            <person name="Goeker M."/>
        </authorList>
    </citation>
    <scope>NUCLEOTIDE SEQUENCE [LARGE SCALE GENOMIC DNA]</scope>
    <source>
        <strain evidence="1 2">DSM 13151</strain>
    </source>
</reference>
<dbReference type="Proteomes" id="UP000283805">
    <property type="component" value="Unassembled WGS sequence"/>
</dbReference>
<comment type="caution">
    <text evidence="1">The sequence shown here is derived from an EMBL/GenBank/DDBJ whole genome shotgun (WGS) entry which is preliminary data.</text>
</comment>
<gene>
    <name evidence="1" type="ORF">ATJ93_4612</name>
</gene>
<keyword evidence="2" id="KW-1185">Reference proteome</keyword>
<name>A0A419VVW4_9EURY</name>